<dbReference type="InterPro" id="IPR003141">
    <property type="entry name" value="Pol/His_phosphatase_N"/>
</dbReference>
<dbReference type="CDD" id="cd03814">
    <property type="entry name" value="GT4-like"/>
    <property type="match status" value="1"/>
</dbReference>
<feature type="domain" description="Polymerase/histidinol phosphatase N-terminal" evidence="1">
    <location>
        <begin position="8"/>
        <end position="98"/>
    </location>
</feature>
<dbReference type="SUPFAM" id="SSF89550">
    <property type="entry name" value="PHP domain-like"/>
    <property type="match status" value="1"/>
</dbReference>
<keyword evidence="2" id="KW-0808">Transferase</keyword>
<dbReference type="AlphaFoldDB" id="A0A0H3ADC5"/>
<dbReference type="Gene3D" id="3.40.50.2000">
    <property type="entry name" value="Glycogen Phosphorylase B"/>
    <property type="match status" value="2"/>
</dbReference>
<dbReference type="Gene3D" id="3.20.20.140">
    <property type="entry name" value="Metal-dependent hydrolases"/>
    <property type="match status" value="1"/>
</dbReference>
<gene>
    <name evidence="2" type="ordered locus">Dvul_2869</name>
</gene>
<dbReference type="InterPro" id="IPR050194">
    <property type="entry name" value="Glycosyltransferase_grp1"/>
</dbReference>
<evidence type="ECO:0000259" key="1">
    <source>
        <dbReference type="SMART" id="SM00481"/>
    </source>
</evidence>
<dbReference type="EMBL" id="CP000527">
    <property type="protein sequence ID" value="ABM29880.1"/>
    <property type="molecule type" value="Genomic_DNA"/>
</dbReference>
<dbReference type="SUPFAM" id="SSF53756">
    <property type="entry name" value="UDP-Glycosyltransferase/glycogen phosphorylase"/>
    <property type="match status" value="1"/>
</dbReference>
<dbReference type="GO" id="GO:0016757">
    <property type="term" value="F:glycosyltransferase activity"/>
    <property type="evidence" value="ECO:0007669"/>
    <property type="project" value="TreeGrafter"/>
</dbReference>
<protein>
    <submittedName>
        <fullName evidence="2">Glycosyl transferase, group 1</fullName>
    </submittedName>
</protein>
<dbReference type="SMART" id="SM00481">
    <property type="entry name" value="POLIIIAc"/>
    <property type="match status" value="1"/>
</dbReference>
<accession>A0A0H3ADC5</accession>
<dbReference type="Pfam" id="PF13692">
    <property type="entry name" value="Glyco_trans_1_4"/>
    <property type="match status" value="1"/>
</dbReference>
<proteinExistence type="predicted"/>
<dbReference type="InterPro" id="IPR028098">
    <property type="entry name" value="Glyco_trans_4-like_N"/>
</dbReference>
<reference evidence="3" key="1">
    <citation type="journal article" date="2009" name="Environ. Microbiol.">
        <title>Contribution of mobile genetic elements to Desulfovibrio vulgaris genome plasticity.</title>
        <authorList>
            <person name="Walker C.B."/>
            <person name="Stolyar S."/>
            <person name="Chivian D."/>
            <person name="Pinel N."/>
            <person name="Gabster J.A."/>
            <person name="Dehal P.S."/>
            <person name="He Z."/>
            <person name="Yang Z.K."/>
            <person name="Yen H.C."/>
            <person name="Zhou J."/>
            <person name="Wall J.D."/>
            <person name="Hazen T.C."/>
            <person name="Arkin A.P."/>
            <person name="Stahl D.A."/>
        </authorList>
    </citation>
    <scope>NUCLEOTIDE SEQUENCE [LARGE SCALE GENOMIC DNA]</scope>
    <source>
        <strain evidence="3">DP4</strain>
    </source>
</reference>
<dbReference type="PANTHER" id="PTHR45947">
    <property type="entry name" value="SULFOQUINOVOSYL TRANSFERASE SQD2"/>
    <property type="match status" value="1"/>
</dbReference>
<dbReference type="KEGG" id="dvl:Dvul_2869"/>
<dbReference type="InterPro" id="IPR016195">
    <property type="entry name" value="Pol/histidinol_Pase-like"/>
</dbReference>
<dbReference type="Proteomes" id="UP000009173">
    <property type="component" value="Chromosome"/>
</dbReference>
<dbReference type="HOGENOM" id="CLU_018859_0_0_7"/>
<dbReference type="Pfam" id="PF13439">
    <property type="entry name" value="Glyco_transf_4"/>
    <property type="match status" value="1"/>
</dbReference>
<evidence type="ECO:0000313" key="2">
    <source>
        <dbReference type="EMBL" id="ABM29880.1"/>
    </source>
</evidence>
<dbReference type="RefSeq" id="WP_011793137.1">
    <property type="nucleotide sequence ID" value="NC_008751.1"/>
</dbReference>
<evidence type="ECO:0000313" key="3">
    <source>
        <dbReference type="Proteomes" id="UP000009173"/>
    </source>
</evidence>
<dbReference type="PANTHER" id="PTHR45947:SF3">
    <property type="entry name" value="SULFOQUINOVOSYL TRANSFERASE SQD2"/>
    <property type="match status" value="1"/>
</dbReference>
<name>A0A0H3ADC5_NITV4</name>
<organism evidence="2 3">
    <name type="scientific">Nitratidesulfovibrio vulgaris (strain DP4)</name>
    <name type="common">Desulfovibrio vulgaris</name>
    <dbReference type="NCBI Taxonomy" id="391774"/>
    <lineage>
        <taxon>Bacteria</taxon>
        <taxon>Pseudomonadati</taxon>
        <taxon>Thermodesulfobacteriota</taxon>
        <taxon>Desulfovibrionia</taxon>
        <taxon>Desulfovibrionales</taxon>
        <taxon>Desulfovibrionaceae</taxon>
        <taxon>Nitratidesulfovibrio</taxon>
    </lineage>
</organism>
<sequence>MSADTLKVDLHVHSRFSTRPSQWLLQKLGCSESYTAPQAIYDIARKRGMDLVTITDHNTIAGSLEIAHLPGAFISEEVTTYFPEDGCKIHVLAWNITEAQHGEITMLRPNIYDLVDYLVATGIPHACAHAMYSMNERLTVSHMERLLLLFRVFELNGSRDAYQNAILRNLLRGLTPHTMDAMAERHDLAPRMDMPCVKHLMAGSDDHSSLNIARSHTTVRGVRGEGLARVESLLEGVMQGRGEQAGTDASPETMAHNLYAIAYQFYKQRFQLARHVGFDPLLRFADHALTATPEPSGGLLARLHGLIHFRRPRRATTSRSVQEHLRHEALRSISDDVELQALAAGDGATGHEVEQAWMRFVDRASDKVLRHFADTLLDNAVGADLFSVFQVIGSAGSLYAILSPYFVAYTLFTKDRAFARQCAAHFLPAHGERERLHVGHFTDTFYDVNGVARTLQTQLDMAIKHGKRLQVLTCAPPDEVQQPFAGRADVRTFTPTGAFAMPEYPELKLHYPPMLRILRHCYDAGFTHLHSATPGPMGLVALAVARILKLPIHGTYHTAFPQYVMQLTEDAGLEEAMWQYMIWYYGQMDKVYVPSLATGDELVARGIPRERIVFYPRGIDTQAFSPVHRNGYFNAHPQAAGRTRLLYVGRLSREKNLHILAEAFRTACAQNPGLALVLVGDGPIRDELARTLADLPAIFTGYIEGDALAEAYASSDIFVFPSGTDTFGNVVLEAQASGLPVIVTDRGGPRENLLPGRTGCIVPEGEADALSAAMLDLAADPVRLGRMSAEARAYAESRSFESAFTRQWELYREVAA</sequence>
<dbReference type="CDD" id="cd07432">
    <property type="entry name" value="PHP_HisPPase"/>
    <property type="match status" value="1"/>
</dbReference>